<dbReference type="AlphaFoldDB" id="A0A975ENE2"/>
<dbReference type="InterPro" id="IPR009506">
    <property type="entry name" value="YjiS-like"/>
</dbReference>
<name>A0A975ENE2_9RHOB</name>
<dbReference type="Pfam" id="PF06568">
    <property type="entry name" value="YjiS-like"/>
    <property type="match status" value="1"/>
</dbReference>
<reference evidence="2" key="1">
    <citation type="submission" date="2020-07" db="EMBL/GenBank/DDBJ databases">
        <title>Genome sequences of bacteria associated with the marine, planktonic diatom Thalassiosira profunda strain ECT2AJA-044.</title>
        <authorList>
            <person name="Gargas C.B."/>
            <person name="Roberts W.R."/>
            <person name="Alverson A.J."/>
        </authorList>
    </citation>
    <scope>NUCLEOTIDE SEQUENCE</scope>
    <source>
        <strain evidence="2">ECT2AJA-044</strain>
    </source>
</reference>
<dbReference type="KEGG" id="cact:HZ995_12345"/>
<proteinExistence type="predicted"/>
<feature type="domain" description="YjiS-like" evidence="1">
    <location>
        <begin position="21"/>
        <end position="52"/>
    </location>
</feature>
<dbReference type="RefSeq" id="WP_209355951.1">
    <property type="nucleotide sequence ID" value="NZ_CP060010.1"/>
</dbReference>
<evidence type="ECO:0000259" key="1">
    <source>
        <dbReference type="Pfam" id="PF06568"/>
    </source>
</evidence>
<sequence length="69" mass="7936">MTRPATLSRFSGFGRISKTSFTRHLNLAKQRKDLAQLTPSQLEDIGVTQAEAQREATRPLWDAPNFWYK</sequence>
<gene>
    <name evidence="2" type="ORF">HZ995_12345</name>
</gene>
<dbReference type="EMBL" id="CP060010">
    <property type="protein sequence ID" value="QTN35265.1"/>
    <property type="molecule type" value="Genomic_DNA"/>
</dbReference>
<accession>A0A975ENE2</accession>
<evidence type="ECO:0000313" key="3">
    <source>
        <dbReference type="Proteomes" id="UP000665026"/>
    </source>
</evidence>
<evidence type="ECO:0000313" key="2">
    <source>
        <dbReference type="EMBL" id="QTN35265.1"/>
    </source>
</evidence>
<dbReference type="Proteomes" id="UP000665026">
    <property type="component" value="Chromosome"/>
</dbReference>
<protein>
    <submittedName>
        <fullName evidence="2">DUF1127 domain-containing protein</fullName>
    </submittedName>
</protein>
<organism evidence="2 3">
    <name type="scientific">Cognatishimia activa</name>
    <dbReference type="NCBI Taxonomy" id="1715691"/>
    <lineage>
        <taxon>Bacteria</taxon>
        <taxon>Pseudomonadati</taxon>
        <taxon>Pseudomonadota</taxon>
        <taxon>Alphaproteobacteria</taxon>
        <taxon>Rhodobacterales</taxon>
        <taxon>Paracoccaceae</taxon>
        <taxon>Cognatishimia</taxon>
    </lineage>
</organism>